<proteinExistence type="predicted"/>
<dbReference type="PANTHER" id="PTHR43364">
    <property type="entry name" value="NADH-SPECIFIC METHYLGLYOXAL REDUCTASE-RELATED"/>
    <property type="match status" value="1"/>
</dbReference>
<accession>A0A0A0R406</accession>
<sequence length="350" mass="38840">MKYTMLGKTGLRVSELCLGAGTFGEGEWGAATPVASRLVDQYAEAGGNFVDTANVYGGGLSERCVGEVLSGRRDRFVLATKYNAMTRPGDVNSAGNHRKNLVSSLETSLRRLRTDRIDLLWLHARDPFTPVEEVMRALDDQIRAGKILYVGASNWPAWEVSRANMLAELRGWSAFAGIQVRYNLLERTPERDLLPMAGACDVSVFAWGPLAEGRLTGKYLRSESGRLNVENWAGDSERDTAVVREVVRIAEESGRTPAQVALAWLRGRPAQPLPILGATRESQLADTLACLDVRLDEAQTRRLDELSQVPMGFPHELMRVPKFTRNAFSDRWQDLEHRRPAARTVADFLG</sequence>
<organism evidence="3">
    <name type="scientific">Streptomyces chattanoogensis</name>
    <dbReference type="NCBI Taxonomy" id="66876"/>
    <lineage>
        <taxon>Bacteria</taxon>
        <taxon>Bacillati</taxon>
        <taxon>Actinomycetota</taxon>
        <taxon>Actinomycetes</taxon>
        <taxon>Kitasatosporales</taxon>
        <taxon>Streptomycetaceae</taxon>
        <taxon>Streptomyces</taxon>
    </lineage>
</organism>
<protein>
    <submittedName>
        <fullName evidence="3">ChaN</fullName>
    </submittedName>
</protein>
<dbReference type="Pfam" id="PF00248">
    <property type="entry name" value="Aldo_ket_red"/>
    <property type="match status" value="1"/>
</dbReference>
<dbReference type="GO" id="GO:0016491">
    <property type="term" value="F:oxidoreductase activity"/>
    <property type="evidence" value="ECO:0007669"/>
    <property type="project" value="UniProtKB-KW"/>
</dbReference>
<evidence type="ECO:0000313" key="3">
    <source>
        <dbReference type="EMBL" id="AIU99206.1"/>
    </source>
</evidence>
<dbReference type="InterPro" id="IPR050523">
    <property type="entry name" value="AKR_Detox_Biosynth"/>
</dbReference>
<dbReference type="InterPro" id="IPR023210">
    <property type="entry name" value="NADP_OxRdtase_dom"/>
</dbReference>
<feature type="domain" description="NADP-dependent oxidoreductase" evidence="2">
    <location>
        <begin position="15"/>
        <end position="307"/>
    </location>
</feature>
<keyword evidence="1" id="KW-0560">Oxidoreductase</keyword>
<dbReference type="SUPFAM" id="SSF51430">
    <property type="entry name" value="NAD(P)-linked oxidoreductase"/>
    <property type="match status" value="1"/>
</dbReference>
<dbReference type="FunFam" id="3.20.20.100:FF:000004">
    <property type="entry name" value="Oxidoreductase, aldo/keto reductase"/>
    <property type="match status" value="1"/>
</dbReference>
<name>A0A0A0R406_9ACTN</name>
<reference evidence="3" key="1">
    <citation type="submission" date="2014-08" db="EMBL/GenBank/DDBJ databases">
        <title>Characterization of a cryptic gene cluster for angucycline antibiotics by genome mining.</title>
        <authorList>
            <person name="Zhou Z."/>
            <person name="Xu Q."/>
        </authorList>
    </citation>
    <scope>NUCLEOTIDE SEQUENCE</scope>
    <source>
        <strain evidence="3">L10</strain>
    </source>
</reference>
<dbReference type="CDD" id="cd19080">
    <property type="entry name" value="AKR_AKR9A_9B"/>
    <property type="match status" value="1"/>
</dbReference>
<evidence type="ECO:0000256" key="1">
    <source>
        <dbReference type="ARBA" id="ARBA00023002"/>
    </source>
</evidence>
<dbReference type="EMBL" id="KM264312">
    <property type="protein sequence ID" value="AIU99206.1"/>
    <property type="molecule type" value="Genomic_DNA"/>
</dbReference>
<dbReference type="Gene3D" id="3.20.20.100">
    <property type="entry name" value="NADP-dependent oxidoreductase domain"/>
    <property type="match status" value="1"/>
</dbReference>
<evidence type="ECO:0000259" key="2">
    <source>
        <dbReference type="Pfam" id="PF00248"/>
    </source>
</evidence>
<dbReference type="PANTHER" id="PTHR43364:SF4">
    <property type="entry name" value="NAD(P)-LINKED OXIDOREDUCTASE SUPERFAMILY PROTEIN"/>
    <property type="match status" value="1"/>
</dbReference>
<dbReference type="AlphaFoldDB" id="A0A0A0R406"/>
<gene>
    <name evidence="3" type="primary">chaN</name>
</gene>
<dbReference type="GO" id="GO:0005829">
    <property type="term" value="C:cytosol"/>
    <property type="evidence" value="ECO:0007669"/>
    <property type="project" value="UniProtKB-ARBA"/>
</dbReference>
<dbReference type="InterPro" id="IPR036812">
    <property type="entry name" value="NAD(P)_OxRdtase_dom_sf"/>
</dbReference>